<dbReference type="KEGG" id="pap:PSPA7_6390"/>
<sequence length="234" mass="26029">MMPVGFRVRGSAGQIQISDASYNYMVTRQGGFDSSNYVLGDDHVVAFSKPINSVEPPLIFLRFNSAYVMMGGFSLTGRPGEWTGFSMWLGWVNENGSGIAPMPCSGDWFAASTKVEKSNELVGIRIRNGKSGEIVYDSGYPLVKFLSQESNFTPAGRIHHTWLIYKVGRPARSFFLANTLAGSVGRFGKYDEVWMQVGQIASEPSTLYLYFLSRLSSPPYQSHMWTALFASYDM</sequence>
<dbReference type="RefSeq" id="WP_126593864.1">
    <property type="nucleotide sequence ID" value="NC_009656.1"/>
</dbReference>
<evidence type="ECO:0000313" key="1">
    <source>
        <dbReference type="EMBL" id="QCB64564.1"/>
    </source>
</evidence>
<gene>
    <name evidence="1" type="ordered locus">PSPA7_6390</name>
</gene>
<reference evidence="1 2" key="1">
    <citation type="submission" date="2007-06" db="EMBL/GenBank/DDBJ databases">
        <authorList>
            <person name="Dodson R.J."/>
            <person name="Harkins D."/>
            <person name="Paulsen I.T."/>
        </authorList>
    </citation>
    <scope>NUCLEOTIDE SEQUENCE [LARGE SCALE GENOMIC DNA]</scope>
    <source>
        <strain evidence="1 2">PA7</strain>
    </source>
</reference>
<dbReference type="Proteomes" id="UP000001582">
    <property type="component" value="Chromosome"/>
</dbReference>
<proteinExistence type="predicted"/>
<reference evidence="1 2" key="2">
    <citation type="journal article" date="2010" name="PLoS ONE">
        <title>Complete genome sequence of the multiresistant taxonomic outlier Pseudomonas aeruginosa PA7.</title>
        <authorList>
            <person name="Roy P.H."/>
            <person name="Tetu S.G."/>
            <person name="Larouche A."/>
            <person name="Elbourne L."/>
            <person name="Tremblay S."/>
            <person name="Ren Q."/>
            <person name="Dodson R."/>
            <person name="Harkins D."/>
            <person name="Shay R."/>
            <person name="Watkins K."/>
            <person name="Mahamoud Y."/>
            <person name="Paulsen I.T."/>
        </authorList>
    </citation>
    <scope>NUCLEOTIDE SEQUENCE [LARGE SCALE GENOMIC DNA]</scope>
    <source>
        <strain evidence="1 2">PA7</strain>
    </source>
</reference>
<protein>
    <submittedName>
        <fullName evidence="1">Uncharacterized protein</fullName>
    </submittedName>
</protein>
<accession>A0A4D6FSA6</accession>
<dbReference type="AlphaFoldDB" id="A0A4D6FSA6"/>
<name>A0A4D6FSA6_PSEP7</name>
<organism evidence="1 2">
    <name type="scientific">Pseudomonas paraeruginosa (strain DSM 24068 / PA7)</name>
    <name type="common">Pseudomonas aeruginosa (strain PA7)</name>
    <dbReference type="NCBI Taxonomy" id="381754"/>
    <lineage>
        <taxon>Bacteria</taxon>
        <taxon>Pseudomonadati</taxon>
        <taxon>Pseudomonadota</taxon>
        <taxon>Gammaproteobacteria</taxon>
        <taxon>Pseudomonadales</taxon>
        <taxon>Pseudomonadaceae</taxon>
        <taxon>Pseudomonas</taxon>
        <taxon>Pseudomonas paraeruginosa</taxon>
    </lineage>
</organism>
<dbReference type="EMBL" id="CP000744">
    <property type="protein sequence ID" value="QCB64564.1"/>
    <property type="molecule type" value="Genomic_DNA"/>
</dbReference>
<evidence type="ECO:0000313" key="2">
    <source>
        <dbReference type="Proteomes" id="UP000001582"/>
    </source>
</evidence>